<dbReference type="EMBL" id="ML986734">
    <property type="protein sequence ID" value="KAF2258839.1"/>
    <property type="molecule type" value="Genomic_DNA"/>
</dbReference>
<gene>
    <name evidence="1" type="ORF">CC78DRAFT_586622</name>
</gene>
<evidence type="ECO:0000313" key="2">
    <source>
        <dbReference type="Proteomes" id="UP000800093"/>
    </source>
</evidence>
<protein>
    <submittedName>
        <fullName evidence="1">Uncharacterized protein</fullName>
    </submittedName>
</protein>
<dbReference type="Proteomes" id="UP000800093">
    <property type="component" value="Unassembled WGS sequence"/>
</dbReference>
<dbReference type="AlphaFoldDB" id="A0A9P4N1L1"/>
<reference evidence="2" key="1">
    <citation type="journal article" date="2020" name="Stud. Mycol.">
        <title>101 Dothideomycetes genomes: A test case for predicting lifestyles and emergence of pathogens.</title>
        <authorList>
            <person name="Haridas S."/>
            <person name="Albert R."/>
            <person name="Binder M."/>
            <person name="Bloem J."/>
            <person name="LaButti K."/>
            <person name="Salamov A."/>
            <person name="Andreopoulos B."/>
            <person name="Baker S."/>
            <person name="Barry K."/>
            <person name="Bills G."/>
            <person name="Bluhm B."/>
            <person name="Cannon C."/>
            <person name="Castanera R."/>
            <person name="Culley D."/>
            <person name="Daum C."/>
            <person name="Ezra D."/>
            <person name="Gonzalez J."/>
            <person name="Henrissat B."/>
            <person name="Kuo A."/>
            <person name="Liang C."/>
            <person name="Lipzen A."/>
            <person name="Lutzoni F."/>
            <person name="Magnuson J."/>
            <person name="Mondo S."/>
            <person name="Nolan M."/>
            <person name="Ohm R."/>
            <person name="Pangilinan J."/>
            <person name="Park H.-J."/>
            <person name="Ramirez L."/>
            <person name="Alfaro M."/>
            <person name="Sun H."/>
            <person name="Tritt A."/>
            <person name="Yoshinaga Y."/>
            <person name="Zwiers L.-H."/>
            <person name="Turgeon B."/>
            <person name="Goodwin S."/>
            <person name="Spatafora J."/>
            <person name="Crous P."/>
            <person name="Grigoriev I."/>
        </authorList>
    </citation>
    <scope>NUCLEOTIDE SEQUENCE [LARGE SCALE GENOMIC DNA]</scope>
    <source>
        <strain evidence="2">CBS 304.66</strain>
    </source>
</reference>
<evidence type="ECO:0000313" key="1">
    <source>
        <dbReference type="EMBL" id="KAF2258839.1"/>
    </source>
</evidence>
<proteinExistence type="predicted"/>
<sequence length="127" mass="14648">MRGPTCKNAAVSIIFTARGTFKPEFDSSRFKEHEFFPNSGGNNVDHAITYIAHLFSPECLSKSFCKYFVEACNAMAVNLLFDHLEGRRTEDFFVDWILEEDARSYPRPPQARAREMANRILRMNCDD</sequence>
<name>A0A9P4N1L1_9PLEO</name>
<dbReference type="OrthoDB" id="3923740at2759"/>
<keyword evidence="2" id="KW-1185">Reference proteome</keyword>
<organism evidence="1 2">
    <name type="scientific">Lojkania enalia</name>
    <dbReference type="NCBI Taxonomy" id="147567"/>
    <lineage>
        <taxon>Eukaryota</taxon>
        <taxon>Fungi</taxon>
        <taxon>Dikarya</taxon>
        <taxon>Ascomycota</taxon>
        <taxon>Pezizomycotina</taxon>
        <taxon>Dothideomycetes</taxon>
        <taxon>Pleosporomycetidae</taxon>
        <taxon>Pleosporales</taxon>
        <taxon>Pleosporales incertae sedis</taxon>
        <taxon>Lojkania</taxon>
    </lineage>
</organism>
<comment type="caution">
    <text evidence="1">The sequence shown here is derived from an EMBL/GenBank/DDBJ whole genome shotgun (WGS) entry which is preliminary data.</text>
</comment>
<accession>A0A9P4N1L1</accession>